<dbReference type="RefSeq" id="XP_001022084.2">
    <property type="nucleotide sequence ID" value="XM_001022084.2"/>
</dbReference>
<feature type="compositionally biased region" description="Polar residues" evidence="2">
    <location>
        <begin position="538"/>
        <end position="550"/>
    </location>
</feature>
<feature type="region of interest" description="Disordered" evidence="2">
    <location>
        <begin position="89"/>
        <end position="108"/>
    </location>
</feature>
<feature type="compositionally biased region" description="Polar residues" evidence="2">
    <location>
        <begin position="199"/>
        <end position="231"/>
    </location>
</feature>
<accession>I7LWI0</accession>
<reference evidence="4" key="1">
    <citation type="journal article" date="2006" name="PLoS Biol.">
        <title>Macronuclear genome sequence of the ciliate Tetrahymena thermophila, a model eukaryote.</title>
        <authorList>
            <person name="Eisen J.A."/>
            <person name="Coyne R.S."/>
            <person name="Wu M."/>
            <person name="Wu D."/>
            <person name="Thiagarajan M."/>
            <person name="Wortman J.R."/>
            <person name="Badger J.H."/>
            <person name="Ren Q."/>
            <person name="Amedeo P."/>
            <person name="Jones K.M."/>
            <person name="Tallon L.J."/>
            <person name="Delcher A.L."/>
            <person name="Salzberg S.L."/>
            <person name="Silva J.C."/>
            <person name="Haas B.J."/>
            <person name="Majoros W.H."/>
            <person name="Farzad M."/>
            <person name="Carlton J.M."/>
            <person name="Smith R.K. Jr."/>
            <person name="Garg J."/>
            <person name="Pearlman R.E."/>
            <person name="Karrer K.M."/>
            <person name="Sun L."/>
            <person name="Manning G."/>
            <person name="Elde N.C."/>
            <person name="Turkewitz A.P."/>
            <person name="Asai D.J."/>
            <person name="Wilkes D.E."/>
            <person name="Wang Y."/>
            <person name="Cai H."/>
            <person name="Collins K."/>
            <person name="Stewart B.A."/>
            <person name="Lee S.R."/>
            <person name="Wilamowska K."/>
            <person name="Weinberg Z."/>
            <person name="Ruzzo W.L."/>
            <person name="Wloga D."/>
            <person name="Gaertig J."/>
            <person name="Frankel J."/>
            <person name="Tsao C.-C."/>
            <person name="Gorovsky M.A."/>
            <person name="Keeling P.J."/>
            <person name="Waller R.F."/>
            <person name="Patron N.J."/>
            <person name="Cherry J.M."/>
            <person name="Stover N.A."/>
            <person name="Krieger C.J."/>
            <person name="del Toro C."/>
            <person name="Ryder H.F."/>
            <person name="Williamson S.C."/>
            <person name="Barbeau R.A."/>
            <person name="Hamilton E.P."/>
            <person name="Orias E."/>
        </authorList>
    </citation>
    <scope>NUCLEOTIDE SEQUENCE [LARGE SCALE GENOMIC DNA]</scope>
    <source>
        <strain evidence="4">SB210</strain>
    </source>
</reference>
<feature type="region of interest" description="Disordered" evidence="2">
    <location>
        <begin position="392"/>
        <end position="414"/>
    </location>
</feature>
<feature type="compositionally biased region" description="Polar residues" evidence="2">
    <location>
        <begin position="164"/>
        <end position="175"/>
    </location>
</feature>
<feature type="compositionally biased region" description="Polar residues" evidence="2">
    <location>
        <begin position="1280"/>
        <end position="1296"/>
    </location>
</feature>
<dbReference type="Proteomes" id="UP000009168">
    <property type="component" value="Unassembled WGS sequence"/>
</dbReference>
<feature type="compositionally biased region" description="Polar residues" evidence="2">
    <location>
        <begin position="239"/>
        <end position="264"/>
    </location>
</feature>
<proteinExistence type="predicted"/>
<evidence type="ECO:0000256" key="1">
    <source>
        <dbReference type="SAM" id="Coils"/>
    </source>
</evidence>
<evidence type="ECO:0000256" key="2">
    <source>
        <dbReference type="SAM" id="MobiDB-lite"/>
    </source>
</evidence>
<feature type="region of interest" description="Disordered" evidence="2">
    <location>
        <begin position="164"/>
        <end position="187"/>
    </location>
</feature>
<keyword evidence="1" id="KW-0175">Coiled coil</keyword>
<feature type="compositionally biased region" description="Polar residues" evidence="2">
    <location>
        <begin position="274"/>
        <end position="292"/>
    </location>
</feature>
<feature type="compositionally biased region" description="Polar residues" evidence="2">
    <location>
        <begin position="95"/>
        <end position="108"/>
    </location>
</feature>
<keyword evidence="4" id="KW-1185">Reference proteome</keyword>
<evidence type="ECO:0000313" key="3">
    <source>
        <dbReference type="EMBL" id="EAS01839.2"/>
    </source>
</evidence>
<gene>
    <name evidence="3" type="ORF">TTHERM_00566830</name>
</gene>
<feature type="compositionally biased region" description="Polar residues" evidence="2">
    <location>
        <begin position="395"/>
        <end position="406"/>
    </location>
</feature>
<feature type="compositionally biased region" description="Polar residues" evidence="2">
    <location>
        <begin position="1229"/>
        <end position="1246"/>
    </location>
</feature>
<dbReference type="InParanoid" id="I7LWI0"/>
<sequence>MMIHSTEGVNSNKNQKAILRKGHNHPNLLNQRNLSEQRNIQYKPTQQQHNGLLLEHNISQQENIQFNVNRIQQGSSCQIQYFFPKSVKRGARNRTPGNESKSGFSINSLNDNEQQNILIHAKSGDCDFKTTQAQFCEVDINLLQKRDISRKPVSNSVAQSLATKNVNDLMNQQKRSSSSKAISSNNTNNLISTQVILQESQNSRQQMSSAQKGQSRTPKNNKTKLNSQLTPSLERKKNSNSVISNKRSTSINKQVAQQPSQGSQKKNDNKPIVIQQQSKQPQLRLASKSSLQKNRKSESIRYRIKTVGNEEDDSDEGFNPEIINLNNLEDNDTPLSKFKDVILSNQKQQPSDLLNPPRYPPKIKFQRDVGRVQGNIQECTVLKNFLNQGEHKLQQQKGNSNQSIQLKQKDATDKSPNAKLINSKQVNMSGNQLVKTENQGVEVNRIRAISSNGVRKRILTKSNEKLRTNLHINTDNYCEIDLPQQSLYQAGGAATTTLDSKGSTKHTNTIKFSSRIDTQSLFNNNKAQLNNNPKLVKVNSSSDKGNQNRAQRIKTEGDEVSLPNYSPSNPKTYNVNNYLHLSNKLEEDRLFKQDNFLVQYQPQSNKSHNSDVLLFTSQKKSSNKSNQDIKYLESDQQKQCATNQVQENTIQSDQIISPQFQKLRFKNTQAITYERNYSADGTRNKQNQDLNSNLKQLKKKKLMIKTINPYKSEEKKEISSQSETPSSAHSSIMFSSIGNNNGILTKNTDTFSKSPLSLRKSDGVNIVKSHNQQGILQSQFSSGQQNFENQQNVRESIASDYQSNQIYQSVQHNYSSKKMVDWIEITSPNNIHLSSDQNSNAIIDNKKQQKIMLRPTKVTSNERKNNNNSSNGSRSQIKQLCNTNSNNNILQSSQNIANNQILYNSNNQQINQKGYFSVPMQLIAAPQQNLYQESGQQKNYFSSQKFTNEFRLSVETFQPSEKKDKNQSTNSLLSSSNNNNPNFNIIFNSNKSNDAKELKTIKQQINFYSNIDEDQQKQKQILDSIKSDAMKSILRQSLEKGKDQSQFQSDSIQELQKDLHEMKLNVQIENMNQNFATLNKNLKEMNNDLNLEYSNIIPRDSRSNILENIDSYHFDKIPENDSNNHSKSIINCHVSILNNNQQDSFKYTNETSQNDNQQAEKMQQLVNNFDFSDIQEGPDDKDIMSQLEKEKTEFEQKLLQEKIKFEQRQQQLKQEFIYQKQKLIQQQQMRLKNSNGQASSVKNQFEQNQSKNNSLQNKEDNFALSPFSSQEQQDVKEQNHNQQRQNLNMKKNNSFTQYPSNCGQKMLQFADKSLDLSFTKNPNLENDVSKLFRQEQISQILPESQCSFLSEVENILETNNNSNLFTNGGNQAMKNQNIHQGFNQDGINVINLQNQSSAKNISQSTKFQENQSAIQKQNFFPTISPQSSSQSLSDKQYKHMNSNNQQFPNIHINANMVNIPKQQRKNNFQIHEQIQQQLVIEEQDCEQSQDSSIQIQYHQQNKIANFNSQNSNRMPPLPLNVGQLQKLKKNNLCQTSQKFSNLKN</sequence>
<feature type="region of interest" description="Disordered" evidence="2">
    <location>
        <begin position="530"/>
        <end position="571"/>
    </location>
</feature>
<feature type="compositionally biased region" description="Low complexity" evidence="2">
    <location>
        <begin position="967"/>
        <end position="988"/>
    </location>
</feature>
<dbReference type="GeneID" id="7844087"/>
<name>I7LWI0_TETTS</name>
<evidence type="ECO:0000313" key="4">
    <source>
        <dbReference type="Proteomes" id="UP000009168"/>
    </source>
</evidence>
<protein>
    <submittedName>
        <fullName evidence="3">Uncharacterized protein</fullName>
    </submittedName>
</protein>
<dbReference type="KEGG" id="tet:TTHERM_00566830"/>
<organism evidence="3 4">
    <name type="scientific">Tetrahymena thermophila (strain SB210)</name>
    <dbReference type="NCBI Taxonomy" id="312017"/>
    <lineage>
        <taxon>Eukaryota</taxon>
        <taxon>Sar</taxon>
        <taxon>Alveolata</taxon>
        <taxon>Ciliophora</taxon>
        <taxon>Intramacronucleata</taxon>
        <taxon>Oligohymenophorea</taxon>
        <taxon>Hymenostomatida</taxon>
        <taxon>Tetrahymenina</taxon>
        <taxon>Tetrahymenidae</taxon>
        <taxon>Tetrahymena</taxon>
    </lineage>
</organism>
<feature type="region of interest" description="Disordered" evidence="2">
    <location>
        <begin position="1228"/>
        <end position="1253"/>
    </location>
</feature>
<feature type="region of interest" description="Disordered" evidence="2">
    <location>
        <begin position="199"/>
        <end position="297"/>
    </location>
</feature>
<feature type="coiled-coil region" evidence="1">
    <location>
        <begin position="1052"/>
        <end position="1088"/>
    </location>
</feature>
<feature type="region of interest" description="Disordered" evidence="2">
    <location>
        <begin position="855"/>
        <end position="876"/>
    </location>
</feature>
<dbReference type="EMBL" id="GG662556">
    <property type="protein sequence ID" value="EAS01839.2"/>
    <property type="molecule type" value="Genomic_DNA"/>
</dbReference>
<feature type="compositionally biased region" description="Low complexity" evidence="2">
    <location>
        <begin position="176"/>
        <end position="187"/>
    </location>
</feature>
<feature type="region of interest" description="Disordered" evidence="2">
    <location>
        <begin position="1268"/>
        <end position="1296"/>
    </location>
</feature>
<feature type="compositionally biased region" description="Low complexity" evidence="2">
    <location>
        <begin position="866"/>
        <end position="876"/>
    </location>
</feature>
<feature type="region of interest" description="Disordered" evidence="2">
    <location>
        <begin position="957"/>
        <end position="988"/>
    </location>
</feature>